<comment type="similarity">
    <text evidence="7">Belongs to the shikimate kinase family.</text>
</comment>
<comment type="caution">
    <text evidence="7">Lacks conserved residue(s) required for the propagation of feature annotation.</text>
</comment>
<dbReference type="RefSeq" id="WP_264282152.1">
    <property type="nucleotide sequence ID" value="NZ_CP107006.1"/>
</dbReference>
<keyword evidence="5 7" id="KW-0067">ATP-binding</keyword>
<gene>
    <name evidence="7" type="primary">aroK</name>
    <name evidence="8" type="ORF">MKQ68_03830</name>
</gene>
<dbReference type="PANTHER" id="PTHR21087">
    <property type="entry name" value="SHIKIMATE KINASE"/>
    <property type="match status" value="1"/>
</dbReference>
<evidence type="ECO:0000256" key="4">
    <source>
        <dbReference type="ARBA" id="ARBA00022777"/>
    </source>
</evidence>
<comment type="cofactor">
    <cofactor evidence="7">
        <name>Mg(2+)</name>
        <dbReference type="ChEBI" id="CHEBI:18420"/>
    </cofactor>
    <text evidence="7">Binds 1 Mg(2+) ion per subunit.</text>
</comment>
<dbReference type="InterPro" id="IPR027417">
    <property type="entry name" value="P-loop_NTPase"/>
</dbReference>
<name>A0ABY6J3H2_9BACT</name>
<comment type="subcellular location">
    <subcellularLocation>
        <location evidence="7">Cytoplasm</location>
    </subcellularLocation>
</comment>
<evidence type="ECO:0000256" key="1">
    <source>
        <dbReference type="ARBA" id="ARBA00022605"/>
    </source>
</evidence>
<dbReference type="HAMAP" id="MF_00109">
    <property type="entry name" value="Shikimate_kinase"/>
    <property type="match status" value="1"/>
</dbReference>
<dbReference type="GO" id="GO:0016301">
    <property type="term" value="F:kinase activity"/>
    <property type="evidence" value="ECO:0007669"/>
    <property type="project" value="UniProtKB-KW"/>
</dbReference>
<dbReference type="PANTHER" id="PTHR21087:SF16">
    <property type="entry name" value="SHIKIMATE KINASE 1, CHLOROPLASTIC"/>
    <property type="match status" value="1"/>
</dbReference>
<keyword evidence="3 7" id="KW-0547">Nucleotide-binding</keyword>
<keyword evidence="6 7" id="KW-0057">Aromatic amino acid biosynthesis</keyword>
<keyword evidence="7" id="KW-0963">Cytoplasm</keyword>
<evidence type="ECO:0000256" key="7">
    <source>
        <dbReference type="HAMAP-Rule" id="MF_00109"/>
    </source>
</evidence>
<dbReference type="SUPFAM" id="SSF52540">
    <property type="entry name" value="P-loop containing nucleoside triphosphate hydrolases"/>
    <property type="match status" value="1"/>
</dbReference>
<evidence type="ECO:0000256" key="5">
    <source>
        <dbReference type="ARBA" id="ARBA00022840"/>
    </source>
</evidence>
<comment type="pathway">
    <text evidence="7">Metabolic intermediate biosynthesis; chorismate biosynthesis; chorismate from D-erythrose 4-phosphate and phosphoenolpyruvate: step 5/7.</text>
</comment>
<organism evidence="8 9">
    <name type="scientific">Chitinophaga horti</name>
    <dbReference type="NCBI Taxonomy" id="2920382"/>
    <lineage>
        <taxon>Bacteria</taxon>
        <taxon>Pseudomonadati</taxon>
        <taxon>Bacteroidota</taxon>
        <taxon>Chitinophagia</taxon>
        <taxon>Chitinophagales</taxon>
        <taxon>Chitinophagaceae</taxon>
        <taxon>Chitinophaga</taxon>
    </lineage>
</organism>
<keyword evidence="1 7" id="KW-0028">Amino-acid biosynthesis</keyword>
<keyword evidence="2 7" id="KW-0808">Transferase</keyword>
<feature type="binding site" evidence="7">
    <location>
        <position position="56"/>
    </location>
    <ligand>
        <name>substrate</name>
    </ligand>
</feature>
<feature type="binding site" evidence="7">
    <location>
        <position position="14"/>
    </location>
    <ligand>
        <name>Mg(2+)</name>
        <dbReference type="ChEBI" id="CHEBI:18420"/>
    </ligand>
</feature>
<evidence type="ECO:0000256" key="6">
    <source>
        <dbReference type="ARBA" id="ARBA00023141"/>
    </source>
</evidence>
<evidence type="ECO:0000313" key="9">
    <source>
        <dbReference type="Proteomes" id="UP001162741"/>
    </source>
</evidence>
<evidence type="ECO:0000313" key="8">
    <source>
        <dbReference type="EMBL" id="UYQ94220.1"/>
    </source>
</evidence>
<comment type="function">
    <text evidence="7">Catalyzes the specific phosphorylation of the 3-hydroxyl group of shikimic acid using ATP as a cosubstrate.</text>
</comment>
<dbReference type="CDD" id="cd00464">
    <property type="entry name" value="SK"/>
    <property type="match status" value="1"/>
</dbReference>
<feature type="binding site" evidence="7">
    <location>
        <begin position="10"/>
        <end position="15"/>
    </location>
    <ligand>
        <name>ATP</name>
        <dbReference type="ChEBI" id="CHEBI:30616"/>
    </ligand>
</feature>
<dbReference type="InterPro" id="IPR000623">
    <property type="entry name" value="Shikimate_kinase/TSH1"/>
</dbReference>
<evidence type="ECO:0000256" key="2">
    <source>
        <dbReference type="ARBA" id="ARBA00022679"/>
    </source>
</evidence>
<feature type="binding site" evidence="7">
    <location>
        <position position="118"/>
    </location>
    <ligand>
        <name>ATP</name>
        <dbReference type="ChEBI" id="CHEBI:30616"/>
    </ligand>
</feature>
<dbReference type="EMBL" id="CP107006">
    <property type="protein sequence ID" value="UYQ94220.1"/>
    <property type="molecule type" value="Genomic_DNA"/>
</dbReference>
<feature type="binding site" evidence="7">
    <location>
        <position position="140"/>
    </location>
    <ligand>
        <name>substrate</name>
    </ligand>
</feature>
<dbReference type="EC" id="2.7.1.71" evidence="7"/>
<feature type="binding site" evidence="7">
    <location>
        <position position="32"/>
    </location>
    <ligand>
        <name>substrate</name>
    </ligand>
</feature>
<dbReference type="PRINTS" id="PR01100">
    <property type="entry name" value="SHIKIMTKNASE"/>
</dbReference>
<comment type="catalytic activity">
    <reaction evidence="7">
        <text>shikimate + ATP = 3-phosphoshikimate + ADP + H(+)</text>
        <dbReference type="Rhea" id="RHEA:13121"/>
        <dbReference type="ChEBI" id="CHEBI:15378"/>
        <dbReference type="ChEBI" id="CHEBI:30616"/>
        <dbReference type="ChEBI" id="CHEBI:36208"/>
        <dbReference type="ChEBI" id="CHEBI:145989"/>
        <dbReference type="ChEBI" id="CHEBI:456216"/>
        <dbReference type="EC" id="2.7.1.71"/>
    </reaction>
</comment>
<keyword evidence="4 7" id="KW-0418">Kinase</keyword>
<feature type="binding site" evidence="7">
    <location>
        <position position="79"/>
    </location>
    <ligand>
        <name>substrate</name>
    </ligand>
</feature>
<dbReference type="Pfam" id="PF01202">
    <property type="entry name" value="SKI"/>
    <property type="match status" value="1"/>
</dbReference>
<comment type="subunit">
    <text evidence="7">Monomer.</text>
</comment>
<proteinExistence type="inferred from homology"/>
<protein>
    <recommendedName>
        <fullName evidence="7">Shikimate kinase</fullName>
        <shortName evidence="7">SK</shortName>
        <ecNumber evidence="7">2.7.1.71</ecNumber>
    </recommendedName>
</protein>
<sequence length="168" mass="19176">MRVFLLGFMGAGKTYWGKQLAEHLQLPFYDLDEVIVEREGMSVSDIFAAKGEDAFRQMEKDALRELVAEQDKFVISCGGGTPCFHDNITFMNEKGTTIWLNPAVETMVERLKRKRGKRPLLQDLTDEELLAFVEKKLMARAPVYEQAKVVITSEDITLDTFDKHLKDA</sequence>
<keyword evidence="7" id="KW-0460">Magnesium</keyword>
<reference evidence="8" key="1">
    <citation type="submission" date="2022-10" db="EMBL/GenBank/DDBJ databases">
        <title>Chitinophaga sp. nov., isolated from soil.</title>
        <authorList>
            <person name="Jeon C.O."/>
        </authorList>
    </citation>
    <scope>NUCLEOTIDE SEQUENCE</scope>
    <source>
        <strain evidence="8">R8</strain>
    </source>
</reference>
<dbReference type="Proteomes" id="UP001162741">
    <property type="component" value="Chromosome"/>
</dbReference>
<evidence type="ECO:0000256" key="3">
    <source>
        <dbReference type="ARBA" id="ARBA00022741"/>
    </source>
</evidence>
<keyword evidence="7" id="KW-0479">Metal-binding</keyword>
<keyword evidence="9" id="KW-1185">Reference proteome</keyword>
<dbReference type="InterPro" id="IPR031322">
    <property type="entry name" value="Shikimate/glucono_kinase"/>
</dbReference>
<dbReference type="Gene3D" id="3.40.50.300">
    <property type="entry name" value="P-loop containing nucleotide triphosphate hydrolases"/>
    <property type="match status" value="1"/>
</dbReference>
<accession>A0ABY6J3H2</accession>